<evidence type="ECO:0000313" key="2">
    <source>
        <dbReference type="EMBL" id="UWN58048.1"/>
    </source>
</evidence>
<organism evidence="2 3">
    <name type="scientific">Alistipes ihumii AP11</name>
    <dbReference type="NCBI Taxonomy" id="1211813"/>
    <lineage>
        <taxon>Bacteria</taxon>
        <taxon>Pseudomonadati</taxon>
        <taxon>Bacteroidota</taxon>
        <taxon>Bacteroidia</taxon>
        <taxon>Bacteroidales</taxon>
        <taxon>Rikenellaceae</taxon>
        <taxon>Alistipes</taxon>
    </lineage>
</organism>
<keyword evidence="2" id="KW-0067">ATP-binding</keyword>
<evidence type="ECO:0000259" key="1">
    <source>
        <dbReference type="Pfam" id="PF13401"/>
    </source>
</evidence>
<dbReference type="RefSeq" id="WP_019246402.1">
    <property type="nucleotide sequence ID" value="NZ_CAPH01000016.1"/>
</dbReference>
<sequence length="374" mass="43408">MKPNNPFLVTGYHSPEYFCDRRQETETMIRALYNGRNVTLIAPRRMGKTGLVKNVFYKLREQEPDIVTFYMDIYSTQSLGDFIRLFAGTVLGKLDSVPQKALGRVGKFIKSCRPVFTFDELTGQPKVTIDIVPSSEEATLREIFDYLRSSEKRCYIAIDEFQQIAEYPEKGAEALLRSYIQFVPNINFIFAGSKQHIMQQMFHSAKRPFYQSTQTQVIDRITREEYYRFAAEFFTRQGRKLAEETFGYLYDAFDGHTWYIQVLLNRLYGYTENPDIGMTDYAIGEVVAESTYTYENLLAAYPASNIRLLKAIAKAGCVREINSGDFITEYRLRAASSVNSALKRLIDREMVYKTADGYIVYDRFMAIWLRQQPF</sequence>
<dbReference type="GO" id="GO:0005524">
    <property type="term" value="F:ATP binding"/>
    <property type="evidence" value="ECO:0007669"/>
    <property type="project" value="UniProtKB-KW"/>
</dbReference>
<evidence type="ECO:0000313" key="3">
    <source>
        <dbReference type="Proteomes" id="UP001059295"/>
    </source>
</evidence>
<dbReference type="PANTHER" id="PTHR34301">
    <property type="entry name" value="DNA-BINDING PROTEIN-RELATED"/>
    <property type="match status" value="1"/>
</dbReference>
<keyword evidence="3" id="KW-1185">Reference proteome</keyword>
<name>A0ABY5V1G6_9BACT</name>
<dbReference type="SUPFAM" id="SSF52540">
    <property type="entry name" value="P-loop containing nucleoside triphosphate hydrolases"/>
    <property type="match status" value="1"/>
</dbReference>
<dbReference type="InterPro" id="IPR027417">
    <property type="entry name" value="P-loop_NTPase"/>
</dbReference>
<gene>
    <name evidence="2" type="ORF">NQ491_04540</name>
</gene>
<keyword evidence="2" id="KW-0547">Nucleotide-binding</keyword>
<dbReference type="Gene3D" id="3.40.50.300">
    <property type="entry name" value="P-loop containing nucleotide triphosphate hydrolases"/>
    <property type="match status" value="1"/>
</dbReference>
<dbReference type="Proteomes" id="UP001059295">
    <property type="component" value="Chromosome"/>
</dbReference>
<dbReference type="GeneID" id="82890976"/>
<dbReference type="Pfam" id="PF13401">
    <property type="entry name" value="AAA_22"/>
    <property type="match status" value="1"/>
</dbReference>
<feature type="domain" description="ORC1/DEAH AAA+ ATPase" evidence="1">
    <location>
        <begin position="35"/>
        <end position="194"/>
    </location>
</feature>
<protein>
    <submittedName>
        <fullName evidence="2">ATP-binding protein</fullName>
    </submittedName>
</protein>
<dbReference type="PANTHER" id="PTHR34301:SF8">
    <property type="entry name" value="ATPASE DOMAIN-CONTAINING PROTEIN"/>
    <property type="match status" value="1"/>
</dbReference>
<proteinExistence type="predicted"/>
<accession>A0ABY5V1G6</accession>
<dbReference type="EMBL" id="CP102294">
    <property type="protein sequence ID" value="UWN58048.1"/>
    <property type="molecule type" value="Genomic_DNA"/>
</dbReference>
<dbReference type="InterPro" id="IPR049945">
    <property type="entry name" value="AAA_22"/>
</dbReference>
<reference evidence="2" key="1">
    <citation type="journal article" date="2022" name="Cell">
        <title>Design, construction, and in vivo augmentation of a complex gut microbiome.</title>
        <authorList>
            <person name="Cheng A.G."/>
            <person name="Ho P.Y."/>
            <person name="Aranda-Diaz A."/>
            <person name="Jain S."/>
            <person name="Yu F.B."/>
            <person name="Meng X."/>
            <person name="Wang M."/>
            <person name="Iakiviak M."/>
            <person name="Nagashima K."/>
            <person name="Zhao A."/>
            <person name="Murugkar P."/>
            <person name="Patil A."/>
            <person name="Atabakhsh K."/>
            <person name="Weakley A."/>
            <person name="Yan J."/>
            <person name="Brumbaugh A.R."/>
            <person name="Higginbottom S."/>
            <person name="Dimas A."/>
            <person name="Shiver A.L."/>
            <person name="Deutschbauer A."/>
            <person name="Neff N."/>
            <person name="Sonnenburg J.L."/>
            <person name="Huang K.C."/>
            <person name="Fischbach M.A."/>
        </authorList>
    </citation>
    <scope>NUCLEOTIDE SEQUENCE</scope>
    <source>
        <strain evidence="2">AP11</strain>
    </source>
</reference>